<dbReference type="Gene3D" id="3.40.50.10190">
    <property type="entry name" value="BRCT domain"/>
    <property type="match status" value="1"/>
</dbReference>
<proteinExistence type="predicted"/>
<dbReference type="SUPFAM" id="SSF53098">
    <property type="entry name" value="Ribonuclease H-like"/>
    <property type="match status" value="1"/>
</dbReference>
<dbReference type="InterPro" id="IPR001357">
    <property type="entry name" value="BRCT_dom"/>
</dbReference>
<evidence type="ECO:0000259" key="1">
    <source>
        <dbReference type="PROSITE" id="PS50172"/>
    </source>
</evidence>
<dbReference type="AlphaFoldDB" id="A0A644U685"/>
<dbReference type="PANTHER" id="PTHR30231">
    <property type="entry name" value="DNA POLYMERASE III SUBUNIT EPSILON"/>
    <property type="match status" value="1"/>
</dbReference>
<dbReference type="EMBL" id="VSSQ01000080">
    <property type="protein sequence ID" value="MPL74439.1"/>
    <property type="molecule type" value="Genomic_DNA"/>
</dbReference>
<dbReference type="GO" id="GO:0003676">
    <property type="term" value="F:nucleic acid binding"/>
    <property type="evidence" value="ECO:0007669"/>
    <property type="project" value="InterPro"/>
</dbReference>
<dbReference type="Pfam" id="PF00533">
    <property type="entry name" value="BRCT"/>
    <property type="match status" value="1"/>
</dbReference>
<dbReference type="SUPFAM" id="SSF52113">
    <property type="entry name" value="BRCT domain"/>
    <property type="match status" value="1"/>
</dbReference>
<reference evidence="3" key="1">
    <citation type="submission" date="2019-08" db="EMBL/GenBank/DDBJ databases">
        <authorList>
            <person name="Kucharzyk K."/>
            <person name="Murdoch R.W."/>
            <person name="Higgins S."/>
            <person name="Loffler F."/>
        </authorList>
    </citation>
    <scope>NUCLEOTIDE SEQUENCE</scope>
</reference>
<dbReference type="EC" id="2.7.7.7" evidence="3"/>
<gene>
    <name evidence="3" type="primary">polC_9</name>
    <name evidence="2" type="synonym">polC_8</name>
    <name evidence="2" type="ORF">SDC9_20189</name>
    <name evidence="3" type="ORF">SDC9_20250</name>
</gene>
<dbReference type="Gene3D" id="3.30.420.10">
    <property type="entry name" value="Ribonuclease H-like superfamily/Ribonuclease H"/>
    <property type="match status" value="1"/>
</dbReference>
<dbReference type="InterPro" id="IPR013520">
    <property type="entry name" value="Ribonucl_H"/>
</dbReference>
<dbReference type="PROSITE" id="PS50172">
    <property type="entry name" value="BRCT"/>
    <property type="match status" value="1"/>
</dbReference>
<name>A0A644U685_9ZZZZ</name>
<protein>
    <submittedName>
        <fullName evidence="3">DNA polymerase III PolC-type</fullName>
        <ecNumber evidence="3">2.7.7.7</ecNumber>
    </submittedName>
</protein>
<dbReference type="InterPro" id="IPR036397">
    <property type="entry name" value="RNaseH_sf"/>
</dbReference>
<sequence>MSDYFEDYLRIYEISKSINEQNIDTIPLKDLQMITILLKDKIQRQSIEINELRKEIKTTKSLNSDINPLSITSFIAIDFETATYKRMACQLGIVKVENRQIVDEKIYLIQPPNNYFDSGCLNVHGINPSITKNSPTFRDLWPEIKHYFNDTPVVAHNAAFDIDVLKTNCTYYNLSLPELTTFCTCQIHNNLTLPDTCALYNIELKNHHNALEDARACAKIFIHHIKVINSLKNIRAKESDQTRKEKNSAYFKPASRTISSEALKQDLSSVVNPDNFFYNKKVVITGVFETFPIREDLALKLKEMGADVCTSISKKTNIVIYGEGFGPAKMQKVTDLNSEGCNIILLDENELRKTLI</sequence>
<dbReference type="InterPro" id="IPR036420">
    <property type="entry name" value="BRCT_dom_sf"/>
</dbReference>
<dbReference type="PANTHER" id="PTHR30231:SF42">
    <property type="entry name" value="EXONUCLEASE"/>
    <property type="match status" value="1"/>
</dbReference>
<keyword evidence="3" id="KW-0808">Transferase</keyword>
<dbReference type="GO" id="GO:0008408">
    <property type="term" value="F:3'-5' exonuclease activity"/>
    <property type="evidence" value="ECO:0007669"/>
    <property type="project" value="TreeGrafter"/>
</dbReference>
<dbReference type="EMBL" id="VSSQ01000080">
    <property type="protein sequence ID" value="MPL74378.1"/>
    <property type="molecule type" value="Genomic_DNA"/>
</dbReference>
<dbReference type="CDD" id="cd06130">
    <property type="entry name" value="DNA_pol_III_epsilon_like"/>
    <property type="match status" value="1"/>
</dbReference>
<accession>A0A644U685</accession>
<dbReference type="GO" id="GO:0003887">
    <property type="term" value="F:DNA-directed DNA polymerase activity"/>
    <property type="evidence" value="ECO:0007669"/>
    <property type="project" value="UniProtKB-EC"/>
</dbReference>
<feature type="domain" description="BRCT" evidence="1">
    <location>
        <begin position="272"/>
        <end position="356"/>
    </location>
</feature>
<dbReference type="InterPro" id="IPR012337">
    <property type="entry name" value="RNaseH-like_sf"/>
</dbReference>
<dbReference type="GO" id="GO:0005829">
    <property type="term" value="C:cytosol"/>
    <property type="evidence" value="ECO:0007669"/>
    <property type="project" value="TreeGrafter"/>
</dbReference>
<organism evidence="3">
    <name type="scientific">bioreactor metagenome</name>
    <dbReference type="NCBI Taxonomy" id="1076179"/>
    <lineage>
        <taxon>unclassified sequences</taxon>
        <taxon>metagenomes</taxon>
        <taxon>ecological metagenomes</taxon>
    </lineage>
</organism>
<dbReference type="CDD" id="cd17748">
    <property type="entry name" value="BRCT_DNA_ligase_like"/>
    <property type="match status" value="1"/>
</dbReference>
<keyword evidence="3" id="KW-0548">Nucleotidyltransferase</keyword>
<dbReference type="SMART" id="SM00479">
    <property type="entry name" value="EXOIII"/>
    <property type="match status" value="1"/>
</dbReference>
<evidence type="ECO:0000313" key="2">
    <source>
        <dbReference type="EMBL" id="MPL74378.1"/>
    </source>
</evidence>
<evidence type="ECO:0000313" key="3">
    <source>
        <dbReference type="EMBL" id="MPL74439.1"/>
    </source>
</evidence>
<dbReference type="Pfam" id="PF00929">
    <property type="entry name" value="RNase_T"/>
    <property type="match status" value="1"/>
</dbReference>
<comment type="caution">
    <text evidence="3">The sequence shown here is derived from an EMBL/GenBank/DDBJ whole genome shotgun (WGS) entry which is preliminary data.</text>
</comment>